<evidence type="ECO:0000256" key="1">
    <source>
        <dbReference type="ARBA" id="ARBA00004555"/>
    </source>
</evidence>
<keyword evidence="6" id="KW-1185">Reference proteome</keyword>
<dbReference type="Proteomes" id="UP000256970">
    <property type="component" value="Unassembled WGS sequence"/>
</dbReference>
<evidence type="ECO:0000259" key="4">
    <source>
        <dbReference type="Pfam" id="PF04869"/>
    </source>
</evidence>
<feature type="compositionally biased region" description="Low complexity" evidence="3">
    <location>
        <begin position="420"/>
        <end position="435"/>
    </location>
</feature>
<dbReference type="InterPro" id="IPR024095">
    <property type="entry name" value="Vesicle_P115"/>
</dbReference>
<comment type="subcellular location">
    <subcellularLocation>
        <location evidence="1">Golgi apparatus</location>
    </subcellularLocation>
</comment>
<keyword evidence="2" id="KW-0333">Golgi apparatus</keyword>
<dbReference type="InterPro" id="IPR006953">
    <property type="entry name" value="Vesicle_Uso1_P115_head"/>
</dbReference>
<dbReference type="Gene3D" id="1.25.10.10">
    <property type="entry name" value="Leucine-rich Repeat Variant"/>
    <property type="match status" value="1"/>
</dbReference>
<evidence type="ECO:0000313" key="6">
    <source>
        <dbReference type="Proteomes" id="UP000256970"/>
    </source>
</evidence>
<evidence type="ECO:0000256" key="3">
    <source>
        <dbReference type="SAM" id="MobiDB-lite"/>
    </source>
</evidence>
<dbReference type="GO" id="GO:0048211">
    <property type="term" value="P:Golgi vesicle docking"/>
    <property type="evidence" value="ECO:0007669"/>
    <property type="project" value="TreeGrafter"/>
</dbReference>
<accession>A0A383VJG3</accession>
<dbReference type="GO" id="GO:0005795">
    <property type="term" value="C:Golgi stack"/>
    <property type="evidence" value="ECO:0007669"/>
    <property type="project" value="TreeGrafter"/>
</dbReference>
<protein>
    <recommendedName>
        <fullName evidence="4">Vesicle tethering protein Uso1/P115-like head domain-containing protein</fullName>
    </recommendedName>
</protein>
<dbReference type="GO" id="GO:0000139">
    <property type="term" value="C:Golgi membrane"/>
    <property type="evidence" value="ECO:0007669"/>
    <property type="project" value="InterPro"/>
</dbReference>
<feature type="domain" description="Vesicle tethering protein Uso1/P115-like head" evidence="4">
    <location>
        <begin position="103"/>
        <end position="217"/>
    </location>
</feature>
<dbReference type="AlphaFoldDB" id="A0A383VJG3"/>
<reference evidence="5 6" key="1">
    <citation type="submission" date="2016-10" db="EMBL/GenBank/DDBJ databases">
        <authorList>
            <person name="Cai Z."/>
        </authorList>
    </citation>
    <scope>NUCLEOTIDE SEQUENCE [LARGE SCALE GENOMIC DNA]</scope>
</reference>
<feature type="region of interest" description="Disordered" evidence="3">
    <location>
        <begin position="553"/>
        <end position="606"/>
    </location>
</feature>
<evidence type="ECO:0000256" key="2">
    <source>
        <dbReference type="ARBA" id="ARBA00023034"/>
    </source>
</evidence>
<dbReference type="EMBL" id="FNXT01000500">
    <property type="protein sequence ID" value="SZX64882.1"/>
    <property type="molecule type" value="Genomic_DNA"/>
</dbReference>
<dbReference type="GO" id="GO:0048280">
    <property type="term" value="P:vesicle fusion with Golgi apparatus"/>
    <property type="evidence" value="ECO:0007669"/>
    <property type="project" value="InterPro"/>
</dbReference>
<dbReference type="Pfam" id="PF04869">
    <property type="entry name" value="Uso1_p115_head"/>
    <property type="match status" value="1"/>
</dbReference>
<dbReference type="InterPro" id="IPR011989">
    <property type="entry name" value="ARM-like"/>
</dbReference>
<feature type="compositionally biased region" description="Low complexity" evidence="3">
    <location>
        <begin position="553"/>
        <end position="577"/>
    </location>
</feature>
<dbReference type="STRING" id="3088.A0A383VJG3"/>
<sequence length="606" mass="59101">MQAFCHANSLGQTAVLSTLAVSAEPRTFGEELLAALLCQPPAAAAAAAPPPPAAAAVAAFAPPGFTPQGLPNPAGVGSPRNTAAAAPDPLELQLQAGRAARVLGWLLHQNPGGQHRLLALQLSEAPGDMLLPRCVRLLSECMRRAEGAAQAKQVCCNLLVMLVEWCAGCEPAVAALLAAPSHLPLLVDVVGGRVPGGDANTAGLAAVLLGVCLMFAPGSPISQQQQQQAAANGSLPPPPQFAAAAPSSGLTFSQLLDVLLSRVGLSQFFGAIDDMHATTAYQAAKAAQRRPAHVTRTSAAAALDAERSGGGVGSTGGAWGLLSDAVAAAAGPADAAAAAAAAAGQCVLQLYDHAFTQLVDEVTSAVQQLTLNAFSGAPAVPQPPPAAAAAAAAAGPPPPWQPPPANMPLSSGGVPVGSTAAPQPAAAAAAAGPPAVSGPPPAWQPPQAAAAGAGAAAIPAGAPSGLPPASLPPAAAAPLPPPAAAAAAASSAITGPLAALATQLQGHSADEKLHSALQLILQLQGSCAELQSRNRALAEDLIRLSQSKPQQLAAAEAAAEGSAAAGSGPRSHGAANGVLGGGSGDAESRVAAQLRASRAEMEAGAM</sequence>
<feature type="non-terminal residue" evidence="5">
    <location>
        <position position="606"/>
    </location>
</feature>
<feature type="compositionally biased region" description="Pro residues" evidence="3">
    <location>
        <begin position="395"/>
        <end position="406"/>
    </location>
</feature>
<gene>
    <name evidence="5" type="ORF">BQ4739_LOCUS5359</name>
</gene>
<dbReference type="GO" id="GO:0006888">
    <property type="term" value="P:endoplasmic reticulum to Golgi vesicle-mediated transport"/>
    <property type="evidence" value="ECO:0007669"/>
    <property type="project" value="TreeGrafter"/>
</dbReference>
<dbReference type="GO" id="GO:0005783">
    <property type="term" value="C:endoplasmic reticulum"/>
    <property type="evidence" value="ECO:0007669"/>
    <property type="project" value="TreeGrafter"/>
</dbReference>
<evidence type="ECO:0000313" key="5">
    <source>
        <dbReference type="EMBL" id="SZX64882.1"/>
    </source>
</evidence>
<feature type="region of interest" description="Disordered" evidence="3">
    <location>
        <begin position="381"/>
        <end position="450"/>
    </location>
</feature>
<organism evidence="5 6">
    <name type="scientific">Tetradesmus obliquus</name>
    <name type="common">Green alga</name>
    <name type="synonym">Acutodesmus obliquus</name>
    <dbReference type="NCBI Taxonomy" id="3088"/>
    <lineage>
        <taxon>Eukaryota</taxon>
        <taxon>Viridiplantae</taxon>
        <taxon>Chlorophyta</taxon>
        <taxon>core chlorophytes</taxon>
        <taxon>Chlorophyceae</taxon>
        <taxon>CS clade</taxon>
        <taxon>Sphaeropleales</taxon>
        <taxon>Scenedesmaceae</taxon>
        <taxon>Tetradesmus</taxon>
    </lineage>
</organism>
<dbReference type="PANTHER" id="PTHR10013">
    <property type="entry name" value="GENERAL VESICULAR TRANSPORT FACTOR P115"/>
    <property type="match status" value="1"/>
</dbReference>
<proteinExistence type="predicted"/>
<dbReference type="GO" id="GO:0012507">
    <property type="term" value="C:ER to Golgi transport vesicle membrane"/>
    <property type="evidence" value="ECO:0007669"/>
    <property type="project" value="TreeGrafter"/>
</dbReference>
<dbReference type="GO" id="GO:0006886">
    <property type="term" value="P:intracellular protein transport"/>
    <property type="evidence" value="ECO:0007669"/>
    <property type="project" value="InterPro"/>
</dbReference>
<dbReference type="PANTHER" id="PTHR10013:SF0">
    <property type="entry name" value="GENERAL VESICULAR TRANSPORT FACTOR P115"/>
    <property type="match status" value="1"/>
</dbReference>
<name>A0A383VJG3_TETOB</name>
<feature type="compositionally biased region" description="Basic and acidic residues" evidence="3">
    <location>
        <begin position="597"/>
        <end position="606"/>
    </location>
</feature>